<dbReference type="Gene3D" id="6.10.30.10">
    <property type="match status" value="1"/>
</dbReference>
<evidence type="ECO:0000313" key="3">
    <source>
        <dbReference type="Proteomes" id="UP000236248"/>
    </source>
</evidence>
<gene>
    <name evidence="2" type="ORF">NCAV_0656</name>
</gene>
<dbReference type="Pfam" id="PF12172">
    <property type="entry name" value="zf-ChsH2"/>
    <property type="match status" value="1"/>
</dbReference>
<organism evidence="2 3">
    <name type="scientific">Candidatus Nitrosocaldus cavascurensis</name>
    <dbReference type="NCBI Taxonomy" id="2058097"/>
    <lineage>
        <taxon>Archaea</taxon>
        <taxon>Nitrososphaerota</taxon>
        <taxon>Nitrososphaeria</taxon>
        <taxon>Candidatus Nitrosocaldales</taxon>
        <taxon>Candidatus Nitrosocaldaceae</taxon>
        <taxon>Candidatus Nitrosocaldus</taxon>
    </lineage>
</organism>
<dbReference type="Proteomes" id="UP000236248">
    <property type="component" value="Chromosome NCAV"/>
</dbReference>
<dbReference type="EMBL" id="LT981265">
    <property type="protein sequence ID" value="SPC33839.1"/>
    <property type="molecule type" value="Genomic_DNA"/>
</dbReference>
<evidence type="ECO:0000259" key="1">
    <source>
        <dbReference type="Pfam" id="PF12172"/>
    </source>
</evidence>
<dbReference type="SUPFAM" id="SSF50249">
    <property type="entry name" value="Nucleic acid-binding proteins"/>
    <property type="match status" value="1"/>
</dbReference>
<feature type="domain" description="ChsH2 rubredoxin-like zinc ribbon" evidence="1">
    <location>
        <begin position="33"/>
        <end position="62"/>
    </location>
</feature>
<dbReference type="GeneID" id="41594727"/>
<evidence type="ECO:0000313" key="2">
    <source>
        <dbReference type="EMBL" id="SPC33839.1"/>
    </source>
</evidence>
<dbReference type="InterPro" id="IPR052513">
    <property type="entry name" value="Thioester_dehydratase-like"/>
</dbReference>
<accession>A0A2K5AQG4</accession>
<dbReference type="Gene3D" id="2.40.50.140">
    <property type="entry name" value="Nucleic acid-binding proteins"/>
    <property type="match status" value="1"/>
</dbReference>
<dbReference type="PANTHER" id="PTHR34075:SF4">
    <property type="entry name" value="DUF35 DOMAIN-CONTAINING PROTEIN"/>
    <property type="match status" value="1"/>
</dbReference>
<sequence length="150" mass="17001">MDMSNIDGYWHDSIELDYVYTLGVAGERFFREALNGRIMASRCDECNRAYLPPRLYCSRCFKRLDKWVEVEKSGILYSYTYVNGNSDDNDSYNDGCTAYALVRFNGVDGGLICKVINKIKDLKIGVTVAVDLKVKDDGMVEFVAEMDVGK</sequence>
<name>A0A2K5AQG4_9ARCH</name>
<proteinExistence type="predicted"/>
<protein>
    <recommendedName>
        <fullName evidence="1">ChsH2 rubredoxin-like zinc ribbon domain-containing protein</fullName>
    </recommendedName>
</protein>
<dbReference type="InterPro" id="IPR022002">
    <property type="entry name" value="ChsH2_Znr"/>
</dbReference>
<reference evidence="3" key="1">
    <citation type="submission" date="2018-01" db="EMBL/GenBank/DDBJ databases">
        <authorList>
            <person name="Kerou L M."/>
        </authorList>
    </citation>
    <scope>NUCLEOTIDE SEQUENCE [LARGE SCALE GENOMIC DNA]</scope>
    <source>
        <strain evidence="3">SCU2</strain>
    </source>
</reference>
<dbReference type="PANTHER" id="PTHR34075">
    <property type="entry name" value="BLR3430 PROTEIN"/>
    <property type="match status" value="1"/>
</dbReference>
<dbReference type="RefSeq" id="WP_148695153.1">
    <property type="nucleotide sequence ID" value="NZ_LT981265.1"/>
</dbReference>
<dbReference type="InterPro" id="IPR012340">
    <property type="entry name" value="NA-bd_OB-fold"/>
</dbReference>
<dbReference type="AlphaFoldDB" id="A0A2K5AQG4"/>
<dbReference type="KEGG" id="ncv:NCAV_0656"/>
<keyword evidence="3" id="KW-1185">Reference proteome</keyword>